<accession>A0A016WUA5</accession>
<keyword evidence="2" id="KW-1185">Reference proteome</keyword>
<evidence type="ECO:0000313" key="2">
    <source>
        <dbReference type="Proteomes" id="UP000024635"/>
    </source>
</evidence>
<sequence>MWDFPALSRADTLPLKARYSQNSSSRIFAEFVAHGDALQENNTKISRESPITQCFHRETLYWYSLESTKTNALPSLVMRKPMVDGCKVRNVVKENHLYVMGKPT</sequence>
<comment type="caution">
    <text evidence="1">The sequence shown here is derived from an EMBL/GenBank/DDBJ whole genome shotgun (WGS) entry which is preliminary data.</text>
</comment>
<gene>
    <name evidence="1" type="primary">Acey_s0498.g2515</name>
    <name evidence="1" type="ORF">Y032_0498g2515</name>
</gene>
<organism evidence="1 2">
    <name type="scientific">Ancylostoma ceylanicum</name>
    <dbReference type="NCBI Taxonomy" id="53326"/>
    <lineage>
        <taxon>Eukaryota</taxon>
        <taxon>Metazoa</taxon>
        <taxon>Ecdysozoa</taxon>
        <taxon>Nematoda</taxon>
        <taxon>Chromadorea</taxon>
        <taxon>Rhabditida</taxon>
        <taxon>Rhabditina</taxon>
        <taxon>Rhabditomorpha</taxon>
        <taxon>Strongyloidea</taxon>
        <taxon>Ancylostomatidae</taxon>
        <taxon>Ancylostomatinae</taxon>
        <taxon>Ancylostoma</taxon>
    </lineage>
</organism>
<reference evidence="2" key="1">
    <citation type="journal article" date="2015" name="Nat. Genet.">
        <title>The genome and transcriptome of the zoonotic hookworm Ancylostoma ceylanicum identify infection-specific gene families.</title>
        <authorList>
            <person name="Schwarz E.M."/>
            <person name="Hu Y."/>
            <person name="Antoshechkin I."/>
            <person name="Miller M.M."/>
            <person name="Sternberg P.W."/>
            <person name="Aroian R.V."/>
        </authorList>
    </citation>
    <scope>NUCLEOTIDE SEQUENCE</scope>
    <source>
        <strain evidence="2">HY135</strain>
    </source>
</reference>
<evidence type="ECO:0000313" key="1">
    <source>
        <dbReference type="EMBL" id="EYC43255.1"/>
    </source>
</evidence>
<dbReference type="AlphaFoldDB" id="A0A016WUA5"/>
<dbReference type="EMBL" id="JARK01000098">
    <property type="protein sequence ID" value="EYC43255.1"/>
    <property type="molecule type" value="Genomic_DNA"/>
</dbReference>
<proteinExistence type="predicted"/>
<protein>
    <submittedName>
        <fullName evidence="1">Uncharacterized protein</fullName>
    </submittedName>
</protein>
<dbReference type="Proteomes" id="UP000024635">
    <property type="component" value="Unassembled WGS sequence"/>
</dbReference>
<name>A0A016WUA5_9BILA</name>